<gene>
    <name evidence="14" type="ORF">KUF71_005770</name>
</gene>
<evidence type="ECO:0000256" key="4">
    <source>
        <dbReference type="ARBA" id="ARBA00022737"/>
    </source>
</evidence>
<sequence length="182" mass="19790">MNHHLDFWITLLPMLSSYALLNLPDTRTGTGGNQGPSSRLLQSSSVETIDKSWPFGFADRGSSGQSCASVPVGPLGPILGPDGRPLTQMVGLSMLPHVTPSSSTWNSPGAYPCPQCGKVYRWRGNLNLHLRQECGKAPQFQCPMCPHRSKQKSNLKTHIVNIHGPEVLRTAGMGQSHADRHN</sequence>
<evidence type="ECO:0000256" key="5">
    <source>
        <dbReference type="ARBA" id="ARBA00022771"/>
    </source>
</evidence>
<accession>A0AAE1H6G2</accession>
<keyword evidence="7" id="KW-0805">Transcription regulation</keyword>
<dbReference type="PANTHER" id="PTHR45925">
    <property type="entry name" value="ZINC FINGER PROTEIN"/>
    <property type="match status" value="1"/>
</dbReference>
<reference evidence="14" key="1">
    <citation type="submission" date="2021-07" db="EMBL/GenBank/DDBJ databases">
        <authorList>
            <person name="Catto M.A."/>
            <person name="Jacobson A."/>
            <person name="Kennedy G."/>
            <person name="Labadie P."/>
            <person name="Hunt B.G."/>
            <person name="Srinivasan R."/>
        </authorList>
    </citation>
    <scope>NUCLEOTIDE SEQUENCE</scope>
    <source>
        <strain evidence="14">PL_HMW_Pooled</strain>
        <tissue evidence="14">Head</tissue>
    </source>
</reference>
<keyword evidence="10" id="KW-0539">Nucleus</keyword>
<evidence type="ECO:0000256" key="12">
    <source>
        <dbReference type="SAM" id="SignalP"/>
    </source>
</evidence>
<dbReference type="AlphaFoldDB" id="A0AAE1H6G2"/>
<dbReference type="InterPro" id="IPR036236">
    <property type="entry name" value="Znf_C2H2_sf"/>
</dbReference>
<evidence type="ECO:0000256" key="9">
    <source>
        <dbReference type="ARBA" id="ARBA00023163"/>
    </source>
</evidence>
<keyword evidence="3" id="KW-0479">Metal-binding</keyword>
<keyword evidence="12" id="KW-0732">Signal</keyword>
<evidence type="ECO:0000256" key="1">
    <source>
        <dbReference type="ARBA" id="ARBA00004123"/>
    </source>
</evidence>
<protein>
    <submittedName>
        <fullName evidence="14">Longitudinals lacking protein, isoforms A/B/D/L</fullName>
    </submittedName>
</protein>
<keyword evidence="5 11" id="KW-0863">Zinc-finger</keyword>
<evidence type="ECO:0000256" key="6">
    <source>
        <dbReference type="ARBA" id="ARBA00022833"/>
    </source>
</evidence>
<feature type="chain" id="PRO_5042227404" evidence="12">
    <location>
        <begin position="22"/>
        <end position="182"/>
    </location>
</feature>
<keyword evidence="8" id="KW-0238">DNA-binding</keyword>
<comment type="similarity">
    <text evidence="2">Belongs to the krueppel C2H2-type zinc-finger protein family.</text>
</comment>
<evidence type="ECO:0000256" key="3">
    <source>
        <dbReference type="ARBA" id="ARBA00022723"/>
    </source>
</evidence>
<keyword evidence="9" id="KW-0804">Transcription</keyword>
<dbReference type="SUPFAM" id="SSF57667">
    <property type="entry name" value="beta-beta-alpha zinc fingers"/>
    <property type="match status" value="1"/>
</dbReference>
<keyword evidence="15" id="KW-1185">Reference proteome</keyword>
<evidence type="ECO:0000256" key="8">
    <source>
        <dbReference type="ARBA" id="ARBA00023125"/>
    </source>
</evidence>
<evidence type="ECO:0000256" key="11">
    <source>
        <dbReference type="PROSITE-ProRule" id="PRU00042"/>
    </source>
</evidence>
<keyword evidence="6" id="KW-0862">Zinc</keyword>
<dbReference type="GO" id="GO:0008270">
    <property type="term" value="F:zinc ion binding"/>
    <property type="evidence" value="ECO:0007669"/>
    <property type="project" value="UniProtKB-KW"/>
</dbReference>
<comment type="caution">
    <text evidence="14">The sequence shown here is derived from an EMBL/GenBank/DDBJ whole genome shotgun (WGS) entry which is preliminary data.</text>
</comment>
<evidence type="ECO:0000256" key="10">
    <source>
        <dbReference type="ARBA" id="ARBA00023242"/>
    </source>
</evidence>
<dbReference type="PROSITE" id="PS50157">
    <property type="entry name" value="ZINC_FINGER_C2H2_2"/>
    <property type="match status" value="1"/>
</dbReference>
<dbReference type="GO" id="GO:0000978">
    <property type="term" value="F:RNA polymerase II cis-regulatory region sequence-specific DNA binding"/>
    <property type="evidence" value="ECO:0007669"/>
    <property type="project" value="TreeGrafter"/>
</dbReference>
<comment type="subcellular location">
    <subcellularLocation>
        <location evidence="1">Nucleus</location>
    </subcellularLocation>
</comment>
<evidence type="ECO:0000313" key="15">
    <source>
        <dbReference type="Proteomes" id="UP001219518"/>
    </source>
</evidence>
<proteinExistence type="inferred from homology"/>
<dbReference type="Gene3D" id="3.30.160.60">
    <property type="entry name" value="Classic Zinc Finger"/>
    <property type="match status" value="2"/>
</dbReference>
<reference evidence="14" key="2">
    <citation type="journal article" date="2023" name="BMC Genomics">
        <title>Pest status, molecular evolution, and epigenetic factors derived from the genome assembly of Frankliniella fusca, a thysanopteran phytovirus vector.</title>
        <authorList>
            <person name="Catto M.A."/>
            <person name="Labadie P.E."/>
            <person name="Jacobson A.L."/>
            <person name="Kennedy G.G."/>
            <person name="Srinivasan R."/>
            <person name="Hunt B.G."/>
        </authorList>
    </citation>
    <scope>NUCLEOTIDE SEQUENCE</scope>
    <source>
        <strain evidence="14">PL_HMW_Pooled</strain>
    </source>
</reference>
<evidence type="ECO:0000259" key="13">
    <source>
        <dbReference type="PROSITE" id="PS50157"/>
    </source>
</evidence>
<organism evidence="14 15">
    <name type="scientific">Frankliniella fusca</name>
    <dbReference type="NCBI Taxonomy" id="407009"/>
    <lineage>
        <taxon>Eukaryota</taxon>
        <taxon>Metazoa</taxon>
        <taxon>Ecdysozoa</taxon>
        <taxon>Arthropoda</taxon>
        <taxon>Hexapoda</taxon>
        <taxon>Insecta</taxon>
        <taxon>Pterygota</taxon>
        <taxon>Neoptera</taxon>
        <taxon>Paraneoptera</taxon>
        <taxon>Thysanoptera</taxon>
        <taxon>Terebrantia</taxon>
        <taxon>Thripoidea</taxon>
        <taxon>Thripidae</taxon>
        <taxon>Frankliniella</taxon>
    </lineage>
</organism>
<feature type="domain" description="C2H2-type" evidence="13">
    <location>
        <begin position="111"/>
        <end position="138"/>
    </location>
</feature>
<dbReference type="EMBL" id="JAHWGI010000440">
    <property type="protein sequence ID" value="KAK3915463.1"/>
    <property type="molecule type" value="Genomic_DNA"/>
</dbReference>
<dbReference type="InterPro" id="IPR013087">
    <property type="entry name" value="Znf_C2H2_type"/>
</dbReference>
<evidence type="ECO:0000313" key="14">
    <source>
        <dbReference type="EMBL" id="KAK3915463.1"/>
    </source>
</evidence>
<dbReference type="Proteomes" id="UP001219518">
    <property type="component" value="Unassembled WGS sequence"/>
</dbReference>
<name>A0AAE1H6G2_9NEOP</name>
<dbReference type="GO" id="GO:0000981">
    <property type="term" value="F:DNA-binding transcription factor activity, RNA polymerase II-specific"/>
    <property type="evidence" value="ECO:0007669"/>
    <property type="project" value="TreeGrafter"/>
</dbReference>
<keyword evidence="4" id="KW-0677">Repeat</keyword>
<dbReference type="SMART" id="SM00355">
    <property type="entry name" value="ZnF_C2H2"/>
    <property type="match status" value="2"/>
</dbReference>
<evidence type="ECO:0000256" key="2">
    <source>
        <dbReference type="ARBA" id="ARBA00006991"/>
    </source>
</evidence>
<dbReference type="GO" id="GO:0005634">
    <property type="term" value="C:nucleus"/>
    <property type="evidence" value="ECO:0007669"/>
    <property type="project" value="UniProtKB-SubCell"/>
</dbReference>
<evidence type="ECO:0000256" key="7">
    <source>
        <dbReference type="ARBA" id="ARBA00023015"/>
    </source>
</evidence>
<feature type="signal peptide" evidence="12">
    <location>
        <begin position="1"/>
        <end position="21"/>
    </location>
</feature>
<dbReference type="Pfam" id="PF00096">
    <property type="entry name" value="zf-C2H2"/>
    <property type="match status" value="2"/>
</dbReference>
<dbReference type="InterPro" id="IPR051967">
    <property type="entry name" value="Krueppel_C2H2-ZF"/>
</dbReference>